<accession>A0A8S3YE73</accession>
<evidence type="ECO:0000313" key="4">
    <source>
        <dbReference type="Proteomes" id="UP000678393"/>
    </source>
</evidence>
<dbReference type="EMBL" id="CAJHNH020000136">
    <property type="protein sequence ID" value="CAG5115579.1"/>
    <property type="molecule type" value="Genomic_DNA"/>
</dbReference>
<name>A0A8S3YE73_9EUPU</name>
<protein>
    <recommendedName>
        <fullName evidence="5">Transmembrane protein 42</fullName>
    </recommendedName>
</protein>
<dbReference type="OrthoDB" id="5854584at2759"/>
<evidence type="ECO:0000256" key="1">
    <source>
        <dbReference type="SAM" id="Phobius"/>
    </source>
</evidence>
<dbReference type="PANTHER" id="PTHR31965">
    <property type="entry name" value="TRANSMEMBRANE PROTEIN 42"/>
    <property type="match status" value="1"/>
</dbReference>
<sequence>MGMRGSICAVQAGSCAALASICAKLALTPSVTTTLVESLSLWVSGSVGVSLTTTDQLVLVTRVISAVGILLFNAVMWTQFTKSMHLCSSTLEATASTTSSNFFFTAVLGKVLFREQLGTLWYLGSVLMIVGLAVLHRGSEDQMNNIQQAKKTS</sequence>
<dbReference type="SUPFAM" id="SSF103481">
    <property type="entry name" value="Multidrug resistance efflux transporter EmrE"/>
    <property type="match status" value="1"/>
</dbReference>
<dbReference type="AlphaFoldDB" id="A0A8S3YE73"/>
<keyword evidence="2" id="KW-0732">Signal</keyword>
<organism evidence="3 4">
    <name type="scientific">Candidula unifasciata</name>
    <dbReference type="NCBI Taxonomy" id="100452"/>
    <lineage>
        <taxon>Eukaryota</taxon>
        <taxon>Metazoa</taxon>
        <taxon>Spiralia</taxon>
        <taxon>Lophotrochozoa</taxon>
        <taxon>Mollusca</taxon>
        <taxon>Gastropoda</taxon>
        <taxon>Heterobranchia</taxon>
        <taxon>Euthyneura</taxon>
        <taxon>Panpulmonata</taxon>
        <taxon>Eupulmonata</taxon>
        <taxon>Stylommatophora</taxon>
        <taxon>Helicina</taxon>
        <taxon>Helicoidea</taxon>
        <taxon>Geomitridae</taxon>
        <taxon>Candidula</taxon>
    </lineage>
</organism>
<comment type="caution">
    <text evidence="3">The sequence shown here is derived from an EMBL/GenBank/DDBJ whole genome shotgun (WGS) entry which is preliminary data.</text>
</comment>
<keyword evidence="4" id="KW-1185">Reference proteome</keyword>
<dbReference type="PANTHER" id="PTHR31965:SF1">
    <property type="entry name" value="TRANSMEMBRANE PROTEIN 42"/>
    <property type="match status" value="1"/>
</dbReference>
<evidence type="ECO:0000256" key="2">
    <source>
        <dbReference type="SAM" id="SignalP"/>
    </source>
</evidence>
<keyword evidence="1" id="KW-0812">Transmembrane</keyword>
<evidence type="ECO:0000313" key="3">
    <source>
        <dbReference type="EMBL" id="CAG5115579.1"/>
    </source>
</evidence>
<evidence type="ECO:0008006" key="5">
    <source>
        <dbReference type="Google" id="ProtNLM"/>
    </source>
</evidence>
<reference evidence="3" key="1">
    <citation type="submission" date="2021-04" db="EMBL/GenBank/DDBJ databases">
        <authorList>
            <consortium name="Molecular Ecology Group"/>
        </authorList>
    </citation>
    <scope>NUCLEOTIDE SEQUENCE</scope>
</reference>
<proteinExistence type="predicted"/>
<feature type="chain" id="PRO_5035818710" description="Transmembrane protein 42" evidence="2">
    <location>
        <begin position="18"/>
        <end position="153"/>
    </location>
</feature>
<dbReference type="InterPro" id="IPR039632">
    <property type="entry name" value="TMEM42"/>
</dbReference>
<feature type="transmembrane region" description="Helical" evidence="1">
    <location>
        <begin position="119"/>
        <end position="135"/>
    </location>
</feature>
<gene>
    <name evidence="3" type="ORF">CUNI_LOCUS1137</name>
</gene>
<feature type="transmembrane region" description="Helical" evidence="1">
    <location>
        <begin position="57"/>
        <end position="78"/>
    </location>
</feature>
<feature type="signal peptide" evidence="2">
    <location>
        <begin position="1"/>
        <end position="17"/>
    </location>
</feature>
<keyword evidence="1" id="KW-1133">Transmembrane helix</keyword>
<keyword evidence="1" id="KW-0472">Membrane</keyword>
<dbReference type="Proteomes" id="UP000678393">
    <property type="component" value="Unassembled WGS sequence"/>
</dbReference>
<dbReference type="InterPro" id="IPR037185">
    <property type="entry name" value="EmrE-like"/>
</dbReference>